<organism evidence="4 5">
    <name type="scientific">Stutzerimonas tarimensis</name>
    <dbReference type="NCBI Taxonomy" id="1507735"/>
    <lineage>
        <taxon>Bacteria</taxon>
        <taxon>Pseudomonadati</taxon>
        <taxon>Pseudomonadota</taxon>
        <taxon>Gammaproteobacteria</taxon>
        <taxon>Pseudomonadales</taxon>
        <taxon>Pseudomonadaceae</taxon>
        <taxon>Stutzerimonas</taxon>
    </lineage>
</organism>
<comment type="function">
    <text evidence="1">Required for ubiquinone (coenzyme Q) biosynthesis. Binds hydrophobic ubiquinone biosynthetic intermediates via its SCP2 domain and is essential for the stability of the Ubi complex. May constitute a docking platform where Ubi enzymes assemble and access their SCP2-bound polyprenyl substrates.</text>
</comment>
<dbReference type="HAMAP" id="MF_02215">
    <property type="entry name" value="UbiJ"/>
    <property type="match status" value="1"/>
</dbReference>
<dbReference type="EMBL" id="JBHRXZ010000017">
    <property type="protein sequence ID" value="MFC3607707.1"/>
    <property type="molecule type" value="Genomic_DNA"/>
</dbReference>
<keyword evidence="5" id="KW-1185">Reference proteome</keyword>
<dbReference type="InterPro" id="IPR036527">
    <property type="entry name" value="SCP2_sterol-bd_dom_sf"/>
</dbReference>
<comment type="pathway">
    <text evidence="1">Cofactor biosynthesis; ubiquinone biosynthesis.</text>
</comment>
<dbReference type="Pfam" id="PF02036">
    <property type="entry name" value="SCP2"/>
    <property type="match status" value="1"/>
</dbReference>
<name>A0ABV7T468_9GAMM</name>
<gene>
    <name evidence="1" type="primary">ubiJ</name>
    <name evidence="4" type="ORF">ACFOMF_07965</name>
</gene>
<evidence type="ECO:0000313" key="5">
    <source>
        <dbReference type="Proteomes" id="UP001595630"/>
    </source>
</evidence>
<feature type="domain" description="SCP2" evidence="3">
    <location>
        <begin position="14"/>
        <end position="112"/>
    </location>
</feature>
<evidence type="ECO:0000259" key="3">
    <source>
        <dbReference type="Pfam" id="PF02036"/>
    </source>
</evidence>
<dbReference type="Proteomes" id="UP001595630">
    <property type="component" value="Unassembled WGS sequence"/>
</dbReference>
<dbReference type="RefSeq" id="WP_386363344.1">
    <property type="nucleotide sequence ID" value="NZ_JBHRXZ010000017.1"/>
</dbReference>
<evidence type="ECO:0000256" key="2">
    <source>
        <dbReference type="SAM" id="Coils"/>
    </source>
</evidence>
<comment type="similarity">
    <text evidence="1">Belongs to the UbiJ family.</text>
</comment>
<dbReference type="InterPro" id="IPR003033">
    <property type="entry name" value="SCP2_sterol-bd_dom"/>
</dbReference>
<comment type="caution">
    <text evidence="4">The sequence shown here is derived from an EMBL/GenBank/DDBJ whole genome shotgun (WGS) entry which is preliminary data.</text>
</comment>
<dbReference type="InterPro" id="IPR038989">
    <property type="entry name" value="UbiJ"/>
</dbReference>
<evidence type="ECO:0000313" key="4">
    <source>
        <dbReference type="EMBL" id="MFC3607707.1"/>
    </source>
</evidence>
<keyword evidence="1" id="KW-0963">Cytoplasm</keyword>
<comment type="subcellular location">
    <subcellularLocation>
        <location evidence="1">Cytoplasm</location>
    </subcellularLocation>
</comment>
<dbReference type="SUPFAM" id="SSF55718">
    <property type="entry name" value="SCP-like"/>
    <property type="match status" value="1"/>
</dbReference>
<proteinExistence type="inferred from homology"/>
<evidence type="ECO:0000256" key="1">
    <source>
        <dbReference type="HAMAP-Rule" id="MF_02215"/>
    </source>
</evidence>
<dbReference type="PANTHER" id="PTHR38693">
    <property type="entry name" value="UBIQUINONE BIOSYNTHESIS PROTEIN UBIJ"/>
    <property type="match status" value="1"/>
</dbReference>
<accession>A0ABV7T468</accession>
<keyword evidence="1" id="KW-0831">Ubiquinone biosynthesis</keyword>
<feature type="coiled-coil region" evidence="2">
    <location>
        <begin position="173"/>
        <end position="200"/>
    </location>
</feature>
<keyword evidence="2" id="KW-0175">Coiled coil</keyword>
<sequence length="207" mass="22908">MLTTALLAGVERGLNAALRLDATALPRLARLSGQLIEVNASAPAWRLFVLPDNEGLRLALHWEGEADCVLRSPSASLVRLMLSRDKPAVLHRPEVSMEGDSQVLLSLVGVLQDLELDWEYELSRWLGPVATPLLGNFLRNQARWAKDSADSMRQNLIDYLSEEARGLIGQAEANARFNELDDLKLALDRLEARVQRLDRSPSLPPAA</sequence>
<reference evidence="5" key="1">
    <citation type="journal article" date="2019" name="Int. J. Syst. Evol. Microbiol.">
        <title>The Global Catalogue of Microorganisms (GCM) 10K type strain sequencing project: providing services to taxonomists for standard genome sequencing and annotation.</title>
        <authorList>
            <consortium name="The Broad Institute Genomics Platform"/>
            <consortium name="The Broad Institute Genome Sequencing Center for Infectious Disease"/>
            <person name="Wu L."/>
            <person name="Ma J."/>
        </authorList>
    </citation>
    <scope>NUCLEOTIDE SEQUENCE [LARGE SCALE GENOMIC DNA]</scope>
    <source>
        <strain evidence="5">KCTC 42447</strain>
    </source>
</reference>
<dbReference type="PANTHER" id="PTHR38693:SF1">
    <property type="entry name" value="UBIQUINONE BIOSYNTHESIS ACCESSORY FACTOR UBIJ"/>
    <property type="match status" value="1"/>
</dbReference>
<protein>
    <recommendedName>
        <fullName evidence="1">Ubiquinone biosynthesis accessory factor UbiJ</fullName>
    </recommendedName>
</protein>